<evidence type="ECO:0000313" key="3">
    <source>
        <dbReference type="Proteomes" id="UP001431449"/>
    </source>
</evidence>
<name>A0ABT0GC57_9GAMM</name>
<keyword evidence="1" id="KW-0472">Membrane</keyword>
<dbReference type="Proteomes" id="UP001431449">
    <property type="component" value="Unassembled WGS sequence"/>
</dbReference>
<dbReference type="RefSeq" id="WP_248204080.1">
    <property type="nucleotide sequence ID" value="NZ_JALNMH010000001.1"/>
</dbReference>
<keyword evidence="1" id="KW-0812">Transmembrane</keyword>
<evidence type="ECO:0000313" key="2">
    <source>
        <dbReference type="EMBL" id="MCK7592119.1"/>
    </source>
</evidence>
<proteinExistence type="predicted"/>
<feature type="transmembrane region" description="Helical" evidence="1">
    <location>
        <begin position="109"/>
        <end position="138"/>
    </location>
</feature>
<sequence>MSIERLNADHPQVRHRLERFAGQLAPMLTALRASERSELQRELQSHVLEAAARLSGSVDERLDEAIGSLGPAEDFLPELVEEIMLQRQAAGGSPRSLIRLASARGGRGLLGSILLMGCGLAMLFALALAACGLAALFLPGAGLYLNSWNDFTLSFVAQDHAPKVDDRIFVPGALLCAAGLYFGAARIAVWLLRGLLPR</sequence>
<comment type="caution">
    <text evidence="2">The sequence shown here is derived from an EMBL/GenBank/DDBJ whole genome shotgun (WGS) entry which is preliminary data.</text>
</comment>
<reference evidence="2" key="1">
    <citation type="submission" date="2022-04" db="EMBL/GenBank/DDBJ databases">
        <title>Lysobacter sp. CAU 1642 isolated from sea sand.</title>
        <authorList>
            <person name="Kim W."/>
        </authorList>
    </citation>
    <scope>NUCLEOTIDE SEQUENCE</scope>
    <source>
        <strain evidence="2">CAU 1642</strain>
    </source>
</reference>
<accession>A0ABT0GC57</accession>
<dbReference type="EMBL" id="JALNMH010000001">
    <property type="protein sequence ID" value="MCK7592119.1"/>
    <property type="molecule type" value="Genomic_DNA"/>
</dbReference>
<gene>
    <name evidence="2" type="ORF">M0G41_00375</name>
</gene>
<feature type="transmembrane region" description="Helical" evidence="1">
    <location>
        <begin position="168"/>
        <end position="192"/>
    </location>
</feature>
<keyword evidence="1" id="KW-1133">Transmembrane helix</keyword>
<protein>
    <submittedName>
        <fullName evidence="2">Uncharacterized protein</fullName>
    </submittedName>
</protein>
<organism evidence="2 3">
    <name type="scientific">Pseudomarimonas salicorniae</name>
    <dbReference type="NCBI Taxonomy" id="2933270"/>
    <lineage>
        <taxon>Bacteria</taxon>
        <taxon>Pseudomonadati</taxon>
        <taxon>Pseudomonadota</taxon>
        <taxon>Gammaproteobacteria</taxon>
        <taxon>Lysobacterales</taxon>
        <taxon>Lysobacteraceae</taxon>
        <taxon>Pseudomarimonas</taxon>
    </lineage>
</organism>
<evidence type="ECO:0000256" key="1">
    <source>
        <dbReference type="SAM" id="Phobius"/>
    </source>
</evidence>
<keyword evidence="3" id="KW-1185">Reference proteome</keyword>